<gene>
    <name evidence="2" type="ORF">SCF082_LOCUS27192</name>
</gene>
<dbReference type="PANTHER" id="PTHR47942">
    <property type="entry name" value="TETRATRICOPEPTIDE REPEAT (TPR)-LIKE SUPERFAMILY PROTEIN-RELATED"/>
    <property type="match status" value="1"/>
</dbReference>
<organism evidence="2 3">
    <name type="scientific">Durusdinium trenchii</name>
    <dbReference type="NCBI Taxonomy" id="1381693"/>
    <lineage>
        <taxon>Eukaryota</taxon>
        <taxon>Sar</taxon>
        <taxon>Alveolata</taxon>
        <taxon>Dinophyceae</taxon>
        <taxon>Suessiales</taxon>
        <taxon>Symbiodiniaceae</taxon>
        <taxon>Durusdinium</taxon>
    </lineage>
</organism>
<name>A0ABP0MDT4_9DINO</name>
<dbReference type="PANTHER" id="PTHR47942:SF63">
    <property type="entry name" value="PENTATRICOPEPTIDE REPEAT-CONTAINING PROTEIN"/>
    <property type="match status" value="1"/>
</dbReference>
<dbReference type="Proteomes" id="UP001642464">
    <property type="component" value="Unassembled WGS sequence"/>
</dbReference>
<keyword evidence="3" id="KW-1185">Reference proteome</keyword>
<evidence type="ECO:0000313" key="3">
    <source>
        <dbReference type="Proteomes" id="UP001642464"/>
    </source>
</evidence>
<evidence type="ECO:0000256" key="1">
    <source>
        <dbReference type="ARBA" id="ARBA00022737"/>
    </source>
</evidence>
<accession>A0ABP0MDT4</accession>
<comment type="caution">
    <text evidence="2">The sequence shown here is derived from an EMBL/GenBank/DDBJ whole genome shotgun (WGS) entry which is preliminary data.</text>
</comment>
<sequence length="475" mass="51494">MGPWVSWGSLGHADGSFLGTWQPLRARGAWCEAQLMLQQLRWKGHVPGILSYNKVLAVGGDWPMALAMFEMVLREATPEVSSYNVIMSRLRSAWERGLSVLGCLCWSASPNLRSLNSALALLKWRSALSLFATRNLEPDAISIGSVQLSLREAGWHLGLAHFDTARGVFGGVRNRNVAAMSAMESSGWWVALHLVSRSSRSSPVELFGLNLALRATSGASEWSMVLDALEKGFAATLEPDVISLGTKINALDRACEWRFALGALDSAERANTTCYNSASSSCAKAREWQISSELLCSVSGVSLQPDVITFNSAAAAVEGHWTAASKLLRRMHEVDLQVSPVTFGSLLVSYEATSQWCHAFAQLASGAWLGQCLSEIHCNAAISVCAKAALWDQGIQLLRSLAWLRIAASLVTLNSIISACEKGCQWQLALHLLHHLMDLQVLPDEITFNSALGACLQGCRLGQNVRETAIVTRTG</sequence>
<dbReference type="Gene3D" id="1.25.40.10">
    <property type="entry name" value="Tetratricopeptide repeat domain"/>
    <property type="match status" value="2"/>
</dbReference>
<proteinExistence type="predicted"/>
<protein>
    <recommendedName>
        <fullName evidence="4">Pentatricopeptide repeat-containing protein, chloroplastic</fullName>
    </recommendedName>
</protein>
<dbReference type="EMBL" id="CAXAMM010020891">
    <property type="protein sequence ID" value="CAK9048937.1"/>
    <property type="molecule type" value="Genomic_DNA"/>
</dbReference>
<evidence type="ECO:0008006" key="4">
    <source>
        <dbReference type="Google" id="ProtNLM"/>
    </source>
</evidence>
<dbReference type="InterPro" id="IPR051222">
    <property type="entry name" value="PPR/CCM1_RNA-binding"/>
</dbReference>
<evidence type="ECO:0000313" key="2">
    <source>
        <dbReference type="EMBL" id="CAK9048937.1"/>
    </source>
</evidence>
<keyword evidence="1" id="KW-0677">Repeat</keyword>
<dbReference type="InterPro" id="IPR011990">
    <property type="entry name" value="TPR-like_helical_dom_sf"/>
</dbReference>
<reference evidence="2 3" key="1">
    <citation type="submission" date="2024-02" db="EMBL/GenBank/DDBJ databases">
        <authorList>
            <person name="Chen Y."/>
            <person name="Shah S."/>
            <person name="Dougan E. K."/>
            <person name="Thang M."/>
            <person name="Chan C."/>
        </authorList>
    </citation>
    <scope>NUCLEOTIDE SEQUENCE [LARGE SCALE GENOMIC DNA]</scope>
</reference>